<comment type="caution">
    <text evidence="2">The sequence shown here is derived from an EMBL/GenBank/DDBJ whole genome shotgun (WGS) entry which is preliminary data.</text>
</comment>
<feature type="compositionally biased region" description="Basic and acidic residues" evidence="1">
    <location>
        <begin position="144"/>
        <end position="153"/>
    </location>
</feature>
<evidence type="ECO:0000256" key="1">
    <source>
        <dbReference type="SAM" id="MobiDB-lite"/>
    </source>
</evidence>
<reference evidence="2 3" key="1">
    <citation type="journal article" date="2024" name="Microbiol. Resour. Announc.">
        <title>Genome annotations for the ascomycete fungi Trichoderma harzianum, Trichoderma aggressivum, and Purpureocillium lilacinum.</title>
        <authorList>
            <person name="Beijen E.P.W."/>
            <person name="Ohm R.A."/>
        </authorList>
    </citation>
    <scope>NUCLEOTIDE SEQUENCE [LARGE SCALE GENOMIC DNA]</scope>
    <source>
        <strain evidence="2 3">CBS 150709</strain>
    </source>
</reference>
<dbReference type="PANTHER" id="PTHR13282:SF6">
    <property type="entry name" value="PROTEIN FAM32A"/>
    <property type="match status" value="1"/>
</dbReference>
<dbReference type="Pfam" id="PF08555">
    <property type="entry name" value="FAM32A"/>
    <property type="match status" value="1"/>
</dbReference>
<sequence>MQRPAPVRRTARHYNRRGYSEHPPLMPPDTPLPRCHRAKAANSVARPAMPSEDYAAVGGGGALRIKGAKVQKKKKKRDKSDLEKNLASGEDSDKALVKSTSTSSKAEGSKRKDKRDADDDDDNERRDKDGHSGEEDDAPAPQKTEAERRYDEVKKKRLLEMTRASGARPELLKTHKERVEELNTYLSKLSEHHDMPKIGPG</sequence>
<evidence type="ECO:0008006" key="4">
    <source>
        <dbReference type="Google" id="ProtNLM"/>
    </source>
</evidence>
<dbReference type="PANTHER" id="PTHR13282">
    <property type="entry name" value="PROTEIN FAM32A"/>
    <property type="match status" value="1"/>
</dbReference>
<feature type="compositionally biased region" description="Basic and acidic residues" evidence="1">
    <location>
        <begin position="107"/>
        <end position="133"/>
    </location>
</feature>
<proteinExistence type="predicted"/>
<evidence type="ECO:0000313" key="3">
    <source>
        <dbReference type="Proteomes" id="UP001287286"/>
    </source>
</evidence>
<organism evidence="2 3">
    <name type="scientific">Purpureocillium lilacinum</name>
    <name type="common">Paecilomyces lilacinus</name>
    <dbReference type="NCBI Taxonomy" id="33203"/>
    <lineage>
        <taxon>Eukaryota</taxon>
        <taxon>Fungi</taxon>
        <taxon>Dikarya</taxon>
        <taxon>Ascomycota</taxon>
        <taxon>Pezizomycotina</taxon>
        <taxon>Sordariomycetes</taxon>
        <taxon>Hypocreomycetidae</taxon>
        <taxon>Hypocreales</taxon>
        <taxon>Ophiocordycipitaceae</taxon>
        <taxon>Purpureocillium</taxon>
    </lineage>
</organism>
<evidence type="ECO:0000313" key="2">
    <source>
        <dbReference type="EMBL" id="KAK4093561.1"/>
    </source>
</evidence>
<accession>A0ABR0CBW9</accession>
<protein>
    <recommendedName>
        <fullName evidence="4">DUF1754-domain-containing protein</fullName>
    </recommendedName>
</protein>
<dbReference type="Proteomes" id="UP001287286">
    <property type="component" value="Unassembled WGS sequence"/>
</dbReference>
<dbReference type="InterPro" id="IPR013865">
    <property type="entry name" value="FAM32A"/>
</dbReference>
<feature type="compositionally biased region" description="Basic residues" evidence="1">
    <location>
        <begin position="66"/>
        <end position="77"/>
    </location>
</feature>
<dbReference type="EMBL" id="JAWRVI010000005">
    <property type="protein sequence ID" value="KAK4093561.1"/>
    <property type="molecule type" value="Genomic_DNA"/>
</dbReference>
<feature type="region of interest" description="Disordered" evidence="1">
    <location>
        <begin position="1"/>
        <end position="153"/>
    </location>
</feature>
<keyword evidence="3" id="KW-1185">Reference proteome</keyword>
<name>A0ABR0CBW9_PURLI</name>
<gene>
    <name evidence="2" type="ORF">Purlil1_1895</name>
</gene>